<feature type="transmembrane region" description="Helical" evidence="7">
    <location>
        <begin position="233"/>
        <end position="252"/>
    </location>
</feature>
<name>A0A495RQX1_9FLAO</name>
<keyword evidence="4 7" id="KW-0812">Transmembrane</keyword>
<feature type="transmembrane region" description="Helical" evidence="7">
    <location>
        <begin position="410"/>
        <end position="430"/>
    </location>
</feature>
<proteinExistence type="inferred from homology"/>
<comment type="similarity">
    <text evidence="2">Belongs to the polysaccharide synthase family.</text>
</comment>
<feature type="transmembrane region" description="Helical" evidence="7">
    <location>
        <begin position="100"/>
        <end position="124"/>
    </location>
</feature>
<evidence type="ECO:0000256" key="3">
    <source>
        <dbReference type="ARBA" id="ARBA00022475"/>
    </source>
</evidence>
<evidence type="ECO:0000256" key="5">
    <source>
        <dbReference type="ARBA" id="ARBA00022989"/>
    </source>
</evidence>
<feature type="transmembrane region" description="Helical" evidence="7">
    <location>
        <begin position="349"/>
        <end position="371"/>
    </location>
</feature>
<accession>A0A495RQX1</accession>
<feature type="transmembrane region" description="Helical" evidence="7">
    <location>
        <begin position="136"/>
        <end position="156"/>
    </location>
</feature>
<dbReference type="PANTHER" id="PTHR30250:SF10">
    <property type="entry name" value="LIPOPOLYSACCHARIDE BIOSYNTHESIS PROTEIN WZXC"/>
    <property type="match status" value="1"/>
</dbReference>
<dbReference type="OrthoDB" id="8562875at2"/>
<evidence type="ECO:0000256" key="2">
    <source>
        <dbReference type="ARBA" id="ARBA00007430"/>
    </source>
</evidence>
<keyword evidence="6 7" id="KW-0472">Membrane</keyword>
<sequence>MILNQHHKDLLSTLINQLWRLISGPLTMVLIPLYLSSVFQGYWYLFISLSALTVFADLGFSNIVMQFSAHEFAFLSFSDKGLLVGDDLHIKKMGSLLRFILKRISLIILITFPVIYIVGLWFFQRDSVIDVLILPWTIYAIGSLINFFNYSILSFIEGMNKIQVIENTKLIVSVVNTVVIAVVLLMGGNIYALAIGSLVGGSLIFVLFLGKFKSLLRQLLKASVNYQYDWNKEILPLFIRYALSFASGYFIFSIYTPLMQYYAGPIESGKVGITLTLIMAIFSLSNIWIYTITPQMNILVSQKNFKELNRLFKKRLLFSASTYLFILGCLILFYYFLKDFWVIPRIVSRFLSLTSIGMLVLCYFFQLLVNSWATYLRAFKKELYMVPSIILAFWVLFSTAFAGYYLKPEYFFIGFLSSYLWWLPLSFFIYKQFKNRINEQ</sequence>
<dbReference type="Proteomes" id="UP000280091">
    <property type="component" value="Unassembled WGS sequence"/>
</dbReference>
<gene>
    <name evidence="8" type="ORF">BC952_2928</name>
</gene>
<keyword evidence="5 7" id="KW-1133">Transmembrane helix</keyword>
<keyword evidence="3" id="KW-1003">Cell membrane</keyword>
<evidence type="ECO:0000256" key="1">
    <source>
        <dbReference type="ARBA" id="ARBA00004651"/>
    </source>
</evidence>
<evidence type="ECO:0000256" key="6">
    <source>
        <dbReference type="ARBA" id="ARBA00023136"/>
    </source>
</evidence>
<feature type="transmembrane region" description="Helical" evidence="7">
    <location>
        <begin position="192"/>
        <end position="212"/>
    </location>
</feature>
<dbReference type="AlphaFoldDB" id="A0A495RQX1"/>
<organism evidence="8 9">
    <name type="scientific">Flavobacterium limicola</name>
    <dbReference type="NCBI Taxonomy" id="180441"/>
    <lineage>
        <taxon>Bacteria</taxon>
        <taxon>Pseudomonadati</taxon>
        <taxon>Bacteroidota</taxon>
        <taxon>Flavobacteriia</taxon>
        <taxon>Flavobacteriales</taxon>
        <taxon>Flavobacteriaceae</taxon>
        <taxon>Flavobacterium</taxon>
    </lineage>
</organism>
<evidence type="ECO:0000256" key="4">
    <source>
        <dbReference type="ARBA" id="ARBA00022692"/>
    </source>
</evidence>
<comment type="caution">
    <text evidence="8">The sequence shown here is derived from an EMBL/GenBank/DDBJ whole genome shotgun (WGS) entry which is preliminary data.</text>
</comment>
<dbReference type="PANTHER" id="PTHR30250">
    <property type="entry name" value="PST FAMILY PREDICTED COLANIC ACID TRANSPORTER"/>
    <property type="match status" value="1"/>
</dbReference>
<keyword evidence="9" id="KW-1185">Reference proteome</keyword>
<evidence type="ECO:0000256" key="7">
    <source>
        <dbReference type="SAM" id="Phobius"/>
    </source>
</evidence>
<comment type="subcellular location">
    <subcellularLocation>
        <location evidence="1">Cell membrane</location>
        <topology evidence="1">Multi-pass membrane protein</topology>
    </subcellularLocation>
</comment>
<reference evidence="8 9" key="1">
    <citation type="submission" date="2018-10" db="EMBL/GenBank/DDBJ databases">
        <title>Genomic Encyclopedia of Archaeal and Bacterial Type Strains, Phase II (KMG-II): from individual species to whole genera.</title>
        <authorList>
            <person name="Goeker M."/>
        </authorList>
    </citation>
    <scope>NUCLEOTIDE SEQUENCE [LARGE SCALE GENOMIC DNA]</scope>
    <source>
        <strain evidence="8 9">DSM 15094</strain>
    </source>
</reference>
<dbReference type="InterPro" id="IPR050833">
    <property type="entry name" value="Poly_Biosynth_Transport"/>
</dbReference>
<dbReference type="GO" id="GO:0005886">
    <property type="term" value="C:plasma membrane"/>
    <property type="evidence" value="ECO:0007669"/>
    <property type="project" value="UniProtKB-SubCell"/>
</dbReference>
<feature type="transmembrane region" description="Helical" evidence="7">
    <location>
        <begin position="316"/>
        <end position="337"/>
    </location>
</feature>
<feature type="transmembrane region" description="Helical" evidence="7">
    <location>
        <begin position="168"/>
        <end position="186"/>
    </location>
</feature>
<dbReference type="EMBL" id="RBXA01000005">
    <property type="protein sequence ID" value="RKS89750.1"/>
    <property type="molecule type" value="Genomic_DNA"/>
</dbReference>
<evidence type="ECO:0000313" key="9">
    <source>
        <dbReference type="Proteomes" id="UP000280091"/>
    </source>
</evidence>
<feature type="transmembrane region" description="Helical" evidence="7">
    <location>
        <begin position="272"/>
        <end position="293"/>
    </location>
</feature>
<feature type="transmembrane region" description="Helical" evidence="7">
    <location>
        <begin position="18"/>
        <end position="35"/>
    </location>
</feature>
<protein>
    <submittedName>
        <fullName evidence="8">Na+-driven multidrug efflux pump</fullName>
    </submittedName>
</protein>
<evidence type="ECO:0000313" key="8">
    <source>
        <dbReference type="EMBL" id="RKS89750.1"/>
    </source>
</evidence>
<feature type="transmembrane region" description="Helical" evidence="7">
    <location>
        <begin position="383"/>
        <end position="404"/>
    </location>
</feature>
<feature type="transmembrane region" description="Helical" evidence="7">
    <location>
        <begin position="41"/>
        <end position="60"/>
    </location>
</feature>